<organism evidence="1 2">
    <name type="scientific">Pseudonocardia parietis</name>
    <dbReference type="NCBI Taxonomy" id="570936"/>
    <lineage>
        <taxon>Bacteria</taxon>
        <taxon>Bacillati</taxon>
        <taxon>Actinomycetota</taxon>
        <taxon>Actinomycetes</taxon>
        <taxon>Pseudonocardiales</taxon>
        <taxon>Pseudonocardiaceae</taxon>
        <taxon>Pseudonocardia</taxon>
    </lineage>
</organism>
<dbReference type="Proteomes" id="UP001519295">
    <property type="component" value="Unassembled WGS sequence"/>
</dbReference>
<protein>
    <submittedName>
        <fullName evidence="1">Uncharacterized protein</fullName>
    </submittedName>
</protein>
<accession>A0ABS4VVX6</accession>
<keyword evidence="2" id="KW-1185">Reference proteome</keyword>
<name>A0ABS4VVX6_9PSEU</name>
<dbReference type="RefSeq" id="WP_210028314.1">
    <property type="nucleotide sequence ID" value="NZ_JAGINU010000001.1"/>
</dbReference>
<evidence type="ECO:0000313" key="1">
    <source>
        <dbReference type="EMBL" id="MBP2368090.1"/>
    </source>
</evidence>
<sequence>MIRDLLCEVCLNPIDRTREPFRAQDVVGPDGAAVRSHVHALPCELPDTGEWDGARRGLSPAAIQHAAAQADHR</sequence>
<dbReference type="EMBL" id="JAGINU010000001">
    <property type="protein sequence ID" value="MBP2368090.1"/>
    <property type="molecule type" value="Genomic_DNA"/>
</dbReference>
<evidence type="ECO:0000313" key="2">
    <source>
        <dbReference type="Proteomes" id="UP001519295"/>
    </source>
</evidence>
<gene>
    <name evidence="1" type="ORF">JOF36_003786</name>
</gene>
<proteinExistence type="predicted"/>
<reference evidence="1 2" key="1">
    <citation type="submission" date="2021-03" db="EMBL/GenBank/DDBJ databases">
        <title>Sequencing the genomes of 1000 actinobacteria strains.</title>
        <authorList>
            <person name="Klenk H.-P."/>
        </authorList>
    </citation>
    <scope>NUCLEOTIDE SEQUENCE [LARGE SCALE GENOMIC DNA]</scope>
    <source>
        <strain evidence="1 2">DSM 45256</strain>
    </source>
</reference>
<comment type="caution">
    <text evidence="1">The sequence shown here is derived from an EMBL/GenBank/DDBJ whole genome shotgun (WGS) entry which is preliminary data.</text>
</comment>